<feature type="domain" description="Leucine-rich repeat-containing N-terminal plant-type" evidence="13">
    <location>
        <begin position="23"/>
        <end position="62"/>
    </location>
</feature>
<evidence type="ECO:0000256" key="11">
    <source>
        <dbReference type="ARBA" id="ARBA00023180"/>
    </source>
</evidence>
<keyword evidence="5" id="KW-0677">Repeat</keyword>
<name>A0AAV0D246_9ASTE</name>
<gene>
    <name evidence="15" type="ORF">CEPIT_LOCUS10420</name>
</gene>
<dbReference type="Pfam" id="PF23598">
    <property type="entry name" value="LRR_14"/>
    <property type="match status" value="1"/>
</dbReference>
<evidence type="ECO:0000256" key="8">
    <source>
        <dbReference type="ARBA" id="ARBA00022989"/>
    </source>
</evidence>
<evidence type="ECO:0000256" key="3">
    <source>
        <dbReference type="ARBA" id="ARBA00022692"/>
    </source>
</evidence>
<keyword evidence="10" id="KW-0675">Receptor</keyword>
<feature type="chain" id="PRO_5043549858" description="Leucine-rich repeat-containing N-terminal plant-type domain-containing protein" evidence="12">
    <location>
        <begin position="23"/>
        <end position="339"/>
    </location>
</feature>
<sequence>MAQAVSYAAALILACFTSFVSPDAQGVALSALKASLNASSSELTDWYESEVNPCTWSKITCDATNNVIMVSLPNMGFSGTLSPSIGVLKKLNALLLKGNGITGSIPEEIGNLSSLTTLDLQNNKLSGAIPTSLANLKKLQFLYLNQNNLTGKIPESLSSLPSLINLQLDTNGLTGQIPAQLFQVPKFNDSDLARDVDDCKSTTGFVFLMGNTAFTWSSKKQPIVTLSTCEAEYVAANSCVCHAIWLRNLFKEIGMTQKEAMKIFVDNKSTIALGKNPVFYDMSKHIDTRYHYIRECIERKEVEVRYVRSHDQIADIFTKPLKHKDFRMLRTMLGVTKQV</sequence>
<evidence type="ECO:0000256" key="12">
    <source>
        <dbReference type="SAM" id="SignalP"/>
    </source>
</evidence>
<organism evidence="15 16">
    <name type="scientific">Cuscuta epithymum</name>
    <dbReference type="NCBI Taxonomy" id="186058"/>
    <lineage>
        <taxon>Eukaryota</taxon>
        <taxon>Viridiplantae</taxon>
        <taxon>Streptophyta</taxon>
        <taxon>Embryophyta</taxon>
        <taxon>Tracheophyta</taxon>
        <taxon>Spermatophyta</taxon>
        <taxon>Magnoliopsida</taxon>
        <taxon>eudicotyledons</taxon>
        <taxon>Gunneridae</taxon>
        <taxon>Pentapetalae</taxon>
        <taxon>asterids</taxon>
        <taxon>lamiids</taxon>
        <taxon>Solanales</taxon>
        <taxon>Convolvulaceae</taxon>
        <taxon>Cuscuteae</taxon>
        <taxon>Cuscuta</taxon>
        <taxon>Cuscuta subgen. Cuscuta</taxon>
    </lineage>
</organism>
<dbReference type="Proteomes" id="UP001152523">
    <property type="component" value="Unassembled WGS sequence"/>
</dbReference>
<keyword evidence="8" id="KW-1133">Transmembrane helix</keyword>
<keyword evidence="6" id="KW-0547">Nucleotide-binding</keyword>
<keyword evidence="11" id="KW-0325">Glycoprotein</keyword>
<evidence type="ECO:0000256" key="7">
    <source>
        <dbReference type="ARBA" id="ARBA00022840"/>
    </source>
</evidence>
<dbReference type="AlphaFoldDB" id="A0AAV0D246"/>
<keyword evidence="7" id="KW-0067">ATP-binding</keyword>
<protein>
    <recommendedName>
        <fullName evidence="17">Leucine-rich repeat-containing N-terminal plant-type domain-containing protein</fullName>
    </recommendedName>
</protein>
<evidence type="ECO:0000256" key="9">
    <source>
        <dbReference type="ARBA" id="ARBA00023136"/>
    </source>
</evidence>
<dbReference type="PANTHER" id="PTHR47988">
    <property type="entry name" value="SOMATIC EMBRYOGENESIS RECEPTOR KINASE 1"/>
    <property type="match status" value="1"/>
</dbReference>
<comment type="subcellular location">
    <subcellularLocation>
        <location evidence="1">Membrane</location>
        <topology evidence="1">Single-pass type I membrane protein</topology>
    </subcellularLocation>
</comment>
<evidence type="ECO:0000256" key="2">
    <source>
        <dbReference type="ARBA" id="ARBA00022614"/>
    </source>
</evidence>
<evidence type="ECO:0000313" key="16">
    <source>
        <dbReference type="Proteomes" id="UP001152523"/>
    </source>
</evidence>
<evidence type="ECO:0000256" key="4">
    <source>
        <dbReference type="ARBA" id="ARBA00022729"/>
    </source>
</evidence>
<dbReference type="InterPro" id="IPR032675">
    <property type="entry name" value="LRR_dom_sf"/>
</dbReference>
<keyword evidence="9" id="KW-0472">Membrane</keyword>
<keyword evidence="4 12" id="KW-0732">Signal</keyword>
<dbReference type="EMBL" id="CAMAPF010000059">
    <property type="protein sequence ID" value="CAH9088297.1"/>
    <property type="molecule type" value="Genomic_DNA"/>
</dbReference>
<reference evidence="15" key="1">
    <citation type="submission" date="2022-07" db="EMBL/GenBank/DDBJ databases">
        <authorList>
            <person name="Macas J."/>
            <person name="Novak P."/>
            <person name="Neumann P."/>
        </authorList>
    </citation>
    <scope>NUCLEOTIDE SEQUENCE</scope>
</reference>
<dbReference type="InterPro" id="IPR055414">
    <property type="entry name" value="LRR_R13L4/SHOC2-like"/>
</dbReference>
<evidence type="ECO:0000313" key="15">
    <source>
        <dbReference type="EMBL" id="CAH9088297.1"/>
    </source>
</evidence>
<dbReference type="FunFam" id="3.80.10.10:FF:000101">
    <property type="entry name" value="LRR receptor-like serine/threonine-protein kinase ERECTA"/>
    <property type="match status" value="1"/>
</dbReference>
<dbReference type="Pfam" id="PF08263">
    <property type="entry name" value="LRRNT_2"/>
    <property type="match status" value="1"/>
</dbReference>
<dbReference type="GO" id="GO:0005524">
    <property type="term" value="F:ATP binding"/>
    <property type="evidence" value="ECO:0007669"/>
    <property type="project" value="UniProtKB-KW"/>
</dbReference>
<evidence type="ECO:0008006" key="17">
    <source>
        <dbReference type="Google" id="ProtNLM"/>
    </source>
</evidence>
<evidence type="ECO:0000256" key="10">
    <source>
        <dbReference type="ARBA" id="ARBA00023170"/>
    </source>
</evidence>
<evidence type="ECO:0000259" key="13">
    <source>
        <dbReference type="Pfam" id="PF08263"/>
    </source>
</evidence>
<keyword evidence="2" id="KW-0433">Leucine-rich repeat</keyword>
<evidence type="ECO:0000256" key="5">
    <source>
        <dbReference type="ARBA" id="ARBA00022737"/>
    </source>
</evidence>
<feature type="signal peptide" evidence="12">
    <location>
        <begin position="1"/>
        <end position="22"/>
    </location>
</feature>
<proteinExistence type="predicted"/>
<evidence type="ECO:0000256" key="1">
    <source>
        <dbReference type="ARBA" id="ARBA00004479"/>
    </source>
</evidence>
<dbReference type="CDD" id="cd09272">
    <property type="entry name" value="RNase_HI_RT_Ty1"/>
    <property type="match status" value="1"/>
</dbReference>
<keyword evidence="3" id="KW-0812">Transmembrane</keyword>
<evidence type="ECO:0000256" key="6">
    <source>
        <dbReference type="ARBA" id="ARBA00022741"/>
    </source>
</evidence>
<evidence type="ECO:0000259" key="14">
    <source>
        <dbReference type="Pfam" id="PF23598"/>
    </source>
</evidence>
<dbReference type="SUPFAM" id="SSF52058">
    <property type="entry name" value="L domain-like"/>
    <property type="match status" value="1"/>
</dbReference>
<feature type="domain" description="Disease resistance R13L4/SHOC-2-like LRR" evidence="14">
    <location>
        <begin position="84"/>
        <end position="169"/>
    </location>
</feature>
<dbReference type="InterPro" id="IPR013210">
    <property type="entry name" value="LRR_N_plant-typ"/>
</dbReference>
<comment type="caution">
    <text evidence="15">The sequence shown here is derived from an EMBL/GenBank/DDBJ whole genome shotgun (WGS) entry which is preliminary data.</text>
</comment>
<accession>A0AAV0D246</accession>
<dbReference type="GO" id="GO:0016020">
    <property type="term" value="C:membrane"/>
    <property type="evidence" value="ECO:0007669"/>
    <property type="project" value="UniProtKB-SubCell"/>
</dbReference>
<dbReference type="Gene3D" id="3.80.10.10">
    <property type="entry name" value="Ribonuclease Inhibitor"/>
    <property type="match status" value="1"/>
</dbReference>
<keyword evidence="16" id="KW-1185">Reference proteome</keyword>